<organism evidence="3 4">
    <name type="scientific">Pandoraea commovens</name>
    <dbReference type="NCBI Taxonomy" id="2508289"/>
    <lineage>
        <taxon>Bacteria</taxon>
        <taxon>Pseudomonadati</taxon>
        <taxon>Pseudomonadota</taxon>
        <taxon>Betaproteobacteria</taxon>
        <taxon>Burkholderiales</taxon>
        <taxon>Burkholderiaceae</taxon>
        <taxon>Pandoraea</taxon>
    </lineage>
</organism>
<evidence type="ECO:0000256" key="2">
    <source>
        <dbReference type="SAM" id="SignalP"/>
    </source>
</evidence>
<feature type="region of interest" description="Disordered" evidence="1">
    <location>
        <begin position="56"/>
        <end position="88"/>
    </location>
</feature>
<dbReference type="PROSITE" id="PS51257">
    <property type="entry name" value="PROKAR_LIPOPROTEIN"/>
    <property type="match status" value="1"/>
</dbReference>
<dbReference type="AlphaFoldDB" id="A0A5E4W6W0"/>
<dbReference type="EMBL" id="CABPSA010000005">
    <property type="protein sequence ID" value="VVE20717.1"/>
    <property type="molecule type" value="Genomic_DNA"/>
</dbReference>
<protein>
    <submittedName>
        <fullName evidence="3">Uncharacterized protein</fullName>
    </submittedName>
</protein>
<accession>A0A5E4W6W0</accession>
<evidence type="ECO:0000313" key="4">
    <source>
        <dbReference type="Proteomes" id="UP000343335"/>
    </source>
</evidence>
<evidence type="ECO:0000256" key="1">
    <source>
        <dbReference type="SAM" id="MobiDB-lite"/>
    </source>
</evidence>
<dbReference type="Proteomes" id="UP000343335">
    <property type="component" value="Unassembled WGS sequence"/>
</dbReference>
<feature type="chain" id="PRO_5023125485" evidence="2">
    <location>
        <begin position="27"/>
        <end position="159"/>
    </location>
</feature>
<gene>
    <name evidence="3" type="ORF">PCO31010_03146</name>
</gene>
<reference evidence="3 4" key="1">
    <citation type="submission" date="2019-08" db="EMBL/GenBank/DDBJ databases">
        <authorList>
            <person name="Peeters C."/>
        </authorList>
    </citation>
    <scope>NUCLEOTIDE SEQUENCE [LARGE SCALE GENOMIC DNA]</scope>
    <source>
        <strain evidence="3 4">LMG 31010</strain>
    </source>
</reference>
<keyword evidence="2" id="KW-0732">Signal</keyword>
<name>A0A5E4W6W0_9BURK</name>
<feature type="signal peptide" evidence="2">
    <location>
        <begin position="1"/>
        <end position="26"/>
    </location>
</feature>
<feature type="compositionally biased region" description="Polar residues" evidence="1">
    <location>
        <begin position="59"/>
        <end position="76"/>
    </location>
</feature>
<proteinExistence type="predicted"/>
<sequence length="159" mass="17090">MKPSMLKFVASLTARGVLLLFLSASACVSANDADSPINIFPSQTAAKMILESMPPELRSTLSDASSEPSPEMSPTQVPEPESGPPFEVSGEWVEPDRHIIVLHGMGRVFLLCRRCGSLPDVIRPGQPIAGGFRLKSLRGSDLVLIGPDRREHHLAVAGH</sequence>
<evidence type="ECO:0000313" key="3">
    <source>
        <dbReference type="EMBL" id="VVE20717.1"/>
    </source>
</evidence>